<feature type="non-terminal residue" evidence="1">
    <location>
        <position position="32"/>
    </location>
</feature>
<gene>
    <name evidence="1" type="ORF">METZ01_LOCUS186988</name>
</gene>
<dbReference type="SUPFAM" id="SSF46955">
    <property type="entry name" value="Putative DNA-binding domain"/>
    <property type="match status" value="1"/>
</dbReference>
<reference evidence="1" key="1">
    <citation type="submission" date="2018-05" db="EMBL/GenBank/DDBJ databases">
        <authorList>
            <person name="Lanie J.A."/>
            <person name="Ng W.-L."/>
            <person name="Kazmierczak K.M."/>
            <person name="Andrzejewski T.M."/>
            <person name="Davidsen T.M."/>
            <person name="Wayne K.J."/>
            <person name="Tettelin H."/>
            <person name="Glass J.I."/>
            <person name="Rusch D."/>
            <person name="Podicherti R."/>
            <person name="Tsui H.-C.T."/>
            <person name="Winkler M.E."/>
        </authorList>
    </citation>
    <scope>NUCLEOTIDE SEQUENCE</scope>
</reference>
<proteinExistence type="predicted"/>
<accession>A0A382D7W1</accession>
<sequence>MKFSEKWLRTWIDPNIGTDELCDQLTGAGLEA</sequence>
<dbReference type="EMBL" id="UINC01037914">
    <property type="protein sequence ID" value="SVB34134.1"/>
    <property type="molecule type" value="Genomic_DNA"/>
</dbReference>
<evidence type="ECO:0008006" key="2">
    <source>
        <dbReference type="Google" id="ProtNLM"/>
    </source>
</evidence>
<dbReference type="InterPro" id="IPR009061">
    <property type="entry name" value="DNA-bd_dom_put_sf"/>
</dbReference>
<evidence type="ECO:0000313" key="1">
    <source>
        <dbReference type="EMBL" id="SVB34134.1"/>
    </source>
</evidence>
<dbReference type="Gene3D" id="3.30.56.10">
    <property type="match status" value="1"/>
</dbReference>
<dbReference type="AlphaFoldDB" id="A0A382D7W1"/>
<protein>
    <recommendedName>
        <fullName evidence="2">tRNA-binding domain-containing protein</fullName>
    </recommendedName>
</protein>
<organism evidence="1">
    <name type="scientific">marine metagenome</name>
    <dbReference type="NCBI Taxonomy" id="408172"/>
    <lineage>
        <taxon>unclassified sequences</taxon>
        <taxon>metagenomes</taxon>
        <taxon>ecological metagenomes</taxon>
    </lineage>
</organism>
<name>A0A382D7W1_9ZZZZ</name>